<dbReference type="Pfam" id="PF00685">
    <property type="entry name" value="Sulfotransfer_1"/>
    <property type="match status" value="1"/>
</dbReference>
<dbReference type="EC" id="2.8.2.-" evidence="3"/>
<keyword evidence="6" id="KW-1185">Reference proteome</keyword>
<protein>
    <recommendedName>
        <fullName evidence="3">Sulfotransferase</fullName>
        <ecNumber evidence="3">2.8.2.-</ecNumber>
    </recommendedName>
</protein>
<name>A0A9D3UEA6_9ROSI</name>
<evidence type="ECO:0000313" key="6">
    <source>
        <dbReference type="Proteomes" id="UP000828251"/>
    </source>
</evidence>
<organism evidence="5 6">
    <name type="scientific">Gossypium stocksii</name>
    <dbReference type="NCBI Taxonomy" id="47602"/>
    <lineage>
        <taxon>Eukaryota</taxon>
        <taxon>Viridiplantae</taxon>
        <taxon>Streptophyta</taxon>
        <taxon>Embryophyta</taxon>
        <taxon>Tracheophyta</taxon>
        <taxon>Spermatophyta</taxon>
        <taxon>Magnoliopsida</taxon>
        <taxon>eudicotyledons</taxon>
        <taxon>Gunneridae</taxon>
        <taxon>Pentapetalae</taxon>
        <taxon>rosids</taxon>
        <taxon>malvids</taxon>
        <taxon>Malvales</taxon>
        <taxon>Malvaceae</taxon>
        <taxon>Malvoideae</taxon>
        <taxon>Gossypium</taxon>
    </lineage>
</organism>
<keyword evidence="2 3" id="KW-0808">Transferase</keyword>
<comment type="similarity">
    <text evidence="1 3">Belongs to the sulfotransferase 1 family.</text>
</comment>
<evidence type="ECO:0000259" key="4">
    <source>
        <dbReference type="Pfam" id="PF00685"/>
    </source>
</evidence>
<dbReference type="InterPro" id="IPR027417">
    <property type="entry name" value="P-loop_NTPase"/>
</dbReference>
<dbReference type="OrthoDB" id="205623at2759"/>
<evidence type="ECO:0000256" key="1">
    <source>
        <dbReference type="ARBA" id="ARBA00005771"/>
    </source>
</evidence>
<feature type="domain" description="Sulfotransferase" evidence="4">
    <location>
        <begin position="11"/>
        <end position="150"/>
    </location>
</feature>
<evidence type="ECO:0000256" key="3">
    <source>
        <dbReference type="RuleBase" id="RU361155"/>
    </source>
</evidence>
<dbReference type="Gene3D" id="3.40.50.300">
    <property type="entry name" value="P-loop containing nucleotide triphosphate hydrolases"/>
    <property type="match status" value="1"/>
</dbReference>
<dbReference type="EMBL" id="JAIQCV010000012">
    <property type="protein sequence ID" value="KAH1038793.1"/>
    <property type="molecule type" value="Genomic_DNA"/>
</dbReference>
<dbReference type="PANTHER" id="PTHR11783">
    <property type="entry name" value="SULFOTRANSFERASE SULT"/>
    <property type="match status" value="1"/>
</dbReference>
<dbReference type="GO" id="GO:0008146">
    <property type="term" value="F:sulfotransferase activity"/>
    <property type="evidence" value="ECO:0007669"/>
    <property type="project" value="InterPro"/>
</dbReference>
<dbReference type="InterPro" id="IPR000863">
    <property type="entry name" value="Sulfotransferase_dom"/>
</dbReference>
<evidence type="ECO:0000256" key="2">
    <source>
        <dbReference type="ARBA" id="ARBA00022679"/>
    </source>
</evidence>
<dbReference type="AlphaFoldDB" id="A0A9D3UEA6"/>
<evidence type="ECO:0000313" key="5">
    <source>
        <dbReference type="EMBL" id="KAH1038793.1"/>
    </source>
</evidence>
<proteinExistence type="inferred from homology"/>
<dbReference type="Proteomes" id="UP000828251">
    <property type="component" value="Unassembled WGS sequence"/>
</dbReference>
<accession>A0A9D3UEA6</accession>
<comment type="caution">
    <text evidence="5">The sequence shown here is derived from an EMBL/GenBank/DDBJ whole genome shotgun (WGS) entry which is preliminary data.</text>
</comment>
<reference evidence="5 6" key="1">
    <citation type="journal article" date="2021" name="Plant Biotechnol. J.">
        <title>Multi-omics assisted identification of the key and species-specific regulatory components of drought-tolerant mechanisms in Gossypium stocksii.</title>
        <authorList>
            <person name="Yu D."/>
            <person name="Ke L."/>
            <person name="Zhang D."/>
            <person name="Wu Y."/>
            <person name="Sun Y."/>
            <person name="Mei J."/>
            <person name="Sun J."/>
            <person name="Sun Y."/>
        </authorList>
    </citation>
    <scope>NUCLEOTIDE SEQUENCE [LARGE SCALE GENOMIC DNA]</scope>
    <source>
        <strain evidence="6">cv. E1</strain>
        <tissue evidence="5">Leaf</tissue>
    </source>
</reference>
<dbReference type="SUPFAM" id="SSF52540">
    <property type="entry name" value="P-loop containing nucleoside triphosphate hydrolases"/>
    <property type="match status" value="1"/>
</dbReference>
<sequence>MWVQDHFKPRPNDIFLASFLKSGTTWLKALIFATVNRTCYGFADHPLLTMGPHYCFPFLDAHLQEKDRSHFDLDRFPSPRLLSMHIPYILLPNSTTDHQSCRFVYIYRDPKDVLVSKWLFLNKLRPKDLPPISIEEAFELFCQRIRLCGPHGPIGLARVLHTASTAIT</sequence>
<gene>
    <name evidence="5" type="ORF">J1N35_040536</name>
</gene>